<organism evidence="3">
    <name type="scientific">Octopus bimaculoides</name>
    <name type="common">California two-spotted octopus</name>
    <dbReference type="NCBI Taxonomy" id="37653"/>
    <lineage>
        <taxon>Eukaryota</taxon>
        <taxon>Metazoa</taxon>
        <taxon>Spiralia</taxon>
        <taxon>Lophotrochozoa</taxon>
        <taxon>Mollusca</taxon>
        <taxon>Cephalopoda</taxon>
        <taxon>Coleoidea</taxon>
        <taxon>Octopodiformes</taxon>
        <taxon>Octopoda</taxon>
        <taxon>Incirrata</taxon>
        <taxon>Octopodidae</taxon>
        <taxon>Octopus</taxon>
    </lineage>
</organism>
<dbReference type="Pfam" id="PF15336">
    <property type="entry name" value="Auts2"/>
    <property type="match status" value="1"/>
</dbReference>
<feature type="compositionally biased region" description="Basic and acidic residues" evidence="2">
    <location>
        <begin position="539"/>
        <end position="553"/>
    </location>
</feature>
<feature type="region of interest" description="Disordered" evidence="2">
    <location>
        <begin position="478"/>
        <end position="526"/>
    </location>
</feature>
<feature type="region of interest" description="Disordered" evidence="2">
    <location>
        <begin position="101"/>
        <end position="151"/>
    </location>
</feature>
<feature type="compositionally biased region" description="Basic and acidic residues" evidence="2">
    <location>
        <begin position="498"/>
        <end position="526"/>
    </location>
</feature>
<evidence type="ECO:0008006" key="4">
    <source>
        <dbReference type="Google" id="ProtNLM"/>
    </source>
</evidence>
<dbReference type="AlphaFoldDB" id="A0A0L8HSE6"/>
<feature type="compositionally biased region" description="Pro residues" evidence="2">
    <location>
        <begin position="24"/>
        <end position="36"/>
    </location>
</feature>
<evidence type="ECO:0000256" key="2">
    <source>
        <dbReference type="SAM" id="MobiDB-lite"/>
    </source>
</evidence>
<feature type="region of interest" description="Disordered" evidence="2">
    <location>
        <begin position="539"/>
        <end position="573"/>
    </location>
</feature>
<sequence length="798" mass="89442">ILSPSPHLKSPSPQSKAASSIQQQPPPPPPPPPVPPIVREAPKRTPPSPRALPRRDDPVLTKEKETLPYISKSSVGWTSPTAAQLYSSPIPIPPANLHLPLNSLHTHPGSFSHHPAAPPPTLHPHHSSAAHPATHSMFASPLPPPPTLTSTALQVPANVQSHFADSMSFQATRPPPTSKQCEHLDFPGGLCPSVISPYLHADYLQREVSNRLLAHDRTAPLGPASYMRTEMHQHQHQHMHQHQHTHQHTIGLSTPPFSPSLLPNNAQHLFEKIPRYEPSFYRQGIPGLSYALPSLLTPAAPGTAPLNSGIPGAFQPKTINPGGISSDPALLSLRERVKPGPSPVTPKKTGKWCAVHVQVAWRIYHHQQKQHEAQKGGADTKPVIDPLRPPTHLLPNSNIHRPPDLGSSAQPALISPFMGSTRPPFDSGPTHHSSFLNPAHIGVSPFARPSPYSVGFPGLGNSLFNGARELSSMSTLSPEWNRLHKTPSSFPTPPTWPKTDEREKERERELSLHDRRKEEERERERRNLERLTSLDIDRGREKDRSDRYRETERRRSRSRSRSPIRNGRLEAAKAEVIDKRHEEKASIKIKEERREEEAQLLERDKLLRSNEYLFGPLSHTAATMPVNMLERARMIGPRYFSNERPQLGVWSHYEKGFDVSHHRLDLRDIEREREREHMRDLYIRERMFERMPFFERERYEYEQNKLPALRAVDQLSVGHFPRTVSPMVNHSSKSNSPASIPGAPPPLIPSSTTSHPRSHTNSPASSKSKANSPLDSANELKDKRDSHSSSTDPDAHSR</sequence>
<gene>
    <name evidence="3" type="ORF">OCBIM_22007195mg</name>
</gene>
<proteinExistence type="predicted"/>
<accession>A0A0L8HSE6</accession>
<feature type="compositionally biased region" description="Low complexity" evidence="2">
    <location>
        <begin position="749"/>
        <end position="773"/>
    </location>
</feature>
<dbReference type="InterPro" id="IPR023246">
    <property type="entry name" value="AUTS2"/>
</dbReference>
<dbReference type="STRING" id="37653.A0A0L8HSE6"/>
<dbReference type="PANTHER" id="PTHR14429:SF22">
    <property type="entry name" value="AGAP013055-PA"/>
    <property type="match status" value="1"/>
</dbReference>
<name>A0A0L8HSE6_OCTBM</name>
<dbReference type="OrthoDB" id="10060000at2759"/>
<feature type="non-terminal residue" evidence="3">
    <location>
        <position position="1"/>
    </location>
</feature>
<keyword evidence="1" id="KW-0597">Phosphoprotein</keyword>
<reference evidence="3" key="1">
    <citation type="submission" date="2015-07" db="EMBL/GenBank/DDBJ databases">
        <title>MeaNS - Measles Nucleotide Surveillance Program.</title>
        <authorList>
            <person name="Tran T."/>
            <person name="Druce J."/>
        </authorList>
    </citation>
    <scope>NUCLEOTIDE SEQUENCE</scope>
    <source>
        <strain evidence="3">UCB-OBI-ISO-001</strain>
        <tissue evidence="3">Gonad</tissue>
    </source>
</reference>
<feature type="compositionally biased region" description="Low complexity" evidence="2">
    <location>
        <begin position="129"/>
        <end position="140"/>
    </location>
</feature>
<evidence type="ECO:0000256" key="1">
    <source>
        <dbReference type="ARBA" id="ARBA00022553"/>
    </source>
</evidence>
<feature type="region of interest" description="Disordered" evidence="2">
    <location>
        <begin position="723"/>
        <end position="798"/>
    </location>
</feature>
<protein>
    <recommendedName>
        <fullName evidence="4">Fibrosin-like 1</fullName>
    </recommendedName>
</protein>
<dbReference type="EMBL" id="KQ417391">
    <property type="protein sequence ID" value="KOF92119.1"/>
    <property type="molecule type" value="Genomic_DNA"/>
</dbReference>
<evidence type="ECO:0000313" key="3">
    <source>
        <dbReference type="EMBL" id="KOF92119.1"/>
    </source>
</evidence>
<dbReference type="PANTHER" id="PTHR14429">
    <property type="entry name" value="FIBROSIN FAMILY MEMBER"/>
    <property type="match status" value="1"/>
</dbReference>
<feature type="compositionally biased region" description="Basic and acidic residues" evidence="2">
    <location>
        <begin position="53"/>
        <end position="65"/>
    </location>
</feature>
<feature type="compositionally biased region" description="Polar residues" evidence="2">
    <location>
        <begin position="726"/>
        <end position="738"/>
    </location>
</feature>
<feature type="region of interest" description="Disordered" evidence="2">
    <location>
        <begin position="1"/>
        <end position="65"/>
    </location>
</feature>
<feature type="compositionally biased region" description="Low complexity" evidence="2">
    <location>
        <begin position="1"/>
        <end position="23"/>
    </location>
</feature>
<feature type="compositionally biased region" description="Basic and acidic residues" evidence="2">
    <location>
        <begin position="778"/>
        <end position="798"/>
    </location>
</feature>